<dbReference type="CDD" id="cd04301">
    <property type="entry name" value="NAT_SF"/>
    <property type="match status" value="1"/>
</dbReference>
<dbReference type="Gene3D" id="3.40.630.30">
    <property type="match status" value="1"/>
</dbReference>
<dbReference type="GO" id="GO:0016746">
    <property type="term" value="F:acyltransferase activity"/>
    <property type="evidence" value="ECO:0007669"/>
    <property type="project" value="UniProtKB-KW"/>
</dbReference>
<evidence type="ECO:0000313" key="5">
    <source>
        <dbReference type="Proteomes" id="UP001519287"/>
    </source>
</evidence>
<protein>
    <submittedName>
        <fullName evidence="4">Acetyltransferase</fullName>
        <ecNumber evidence="4">2.3.1.-</ecNumber>
    </submittedName>
</protein>
<comment type="caution">
    <text evidence="4">The sequence shown here is derived from an EMBL/GenBank/DDBJ whole genome shotgun (WGS) entry which is preliminary data.</text>
</comment>
<name>A0ABS4IU21_9BACL</name>
<dbReference type="InterPro" id="IPR016181">
    <property type="entry name" value="Acyl_CoA_acyltransferase"/>
</dbReference>
<evidence type="ECO:0000259" key="3">
    <source>
        <dbReference type="PROSITE" id="PS51186"/>
    </source>
</evidence>
<dbReference type="Proteomes" id="UP001519287">
    <property type="component" value="Unassembled WGS sequence"/>
</dbReference>
<evidence type="ECO:0000256" key="2">
    <source>
        <dbReference type="ARBA" id="ARBA00023315"/>
    </source>
</evidence>
<dbReference type="EC" id="2.3.1.-" evidence="4"/>
<dbReference type="PANTHER" id="PTHR43800:SF1">
    <property type="entry name" value="PEPTIDYL-LYSINE N-ACETYLTRANSFERASE YJAB"/>
    <property type="match status" value="1"/>
</dbReference>
<dbReference type="PANTHER" id="PTHR43800">
    <property type="entry name" value="PEPTIDYL-LYSINE N-ACETYLTRANSFERASE YJAB"/>
    <property type="match status" value="1"/>
</dbReference>
<proteinExistence type="predicted"/>
<sequence>MNIRACNSNDMDQLVDIWLEGSKRAHDFIDSEYWEANKNEMKINYIPNSETYLSEANQQITGFVSMVDDYLAALFVDPGQQSKGYGKALLDYIKQKRDNIQLKVYEQNAQAVRFYLKNDFKIVEEALDEQTQAKEYVMAWTK</sequence>
<gene>
    <name evidence="4" type="ORF">J2Z66_002684</name>
</gene>
<accession>A0ABS4IU21</accession>
<evidence type="ECO:0000313" key="4">
    <source>
        <dbReference type="EMBL" id="MBP1991077.1"/>
    </source>
</evidence>
<dbReference type="RefSeq" id="WP_209971824.1">
    <property type="nucleotide sequence ID" value="NZ_JAGGLB010000007.1"/>
</dbReference>
<reference evidence="4 5" key="1">
    <citation type="submission" date="2021-03" db="EMBL/GenBank/DDBJ databases">
        <title>Genomic Encyclopedia of Type Strains, Phase IV (KMG-IV): sequencing the most valuable type-strain genomes for metagenomic binning, comparative biology and taxonomic classification.</title>
        <authorList>
            <person name="Goeker M."/>
        </authorList>
    </citation>
    <scope>NUCLEOTIDE SEQUENCE [LARGE SCALE GENOMIC DNA]</scope>
    <source>
        <strain evidence="4 5">DSM 26048</strain>
    </source>
</reference>
<keyword evidence="5" id="KW-1185">Reference proteome</keyword>
<dbReference type="EMBL" id="JAGGLB010000007">
    <property type="protein sequence ID" value="MBP1991077.1"/>
    <property type="molecule type" value="Genomic_DNA"/>
</dbReference>
<dbReference type="InterPro" id="IPR000182">
    <property type="entry name" value="GNAT_dom"/>
</dbReference>
<organism evidence="4 5">
    <name type="scientific">Paenibacillus eucommiae</name>
    <dbReference type="NCBI Taxonomy" id="1355755"/>
    <lineage>
        <taxon>Bacteria</taxon>
        <taxon>Bacillati</taxon>
        <taxon>Bacillota</taxon>
        <taxon>Bacilli</taxon>
        <taxon>Bacillales</taxon>
        <taxon>Paenibacillaceae</taxon>
        <taxon>Paenibacillus</taxon>
    </lineage>
</organism>
<dbReference type="PROSITE" id="PS51186">
    <property type="entry name" value="GNAT"/>
    <property type="match status" value="1"/>
</dbReference>
<dbReference type="NCBIfam" id="NF007853">
    <property type="entry name" value="PRK10562.1"/>
    <property type="match status" value="1"/>
</dbReference>
<evidence type="ECO:0000256" key="1">
    <source>
        <dbReference type="ARBA" id="ARBA00022679"/>
    </source>
</evidence>
<feature type="domain" description="N-acetyltransferase" evidence="3">
    <location>
        <begin position="1"/>
        <end position="142"/>
    </location>
</feature>
<dbReference type="SUPFAM" id="SSF55729">
    <property type="entry name" value="Acyl-CoA N-acyltransferases (Nat)"/>
    <property type="match status" value="1"/>
</dbReference>
<keyword evidence="2 4" id="KW-0012">Acyltransferase</keyword>
<keyword evidence="1 4" id="KW-0808">Transferase</keyword>
<dbReference type="Pfam" id="PF13673">
    <property type="entry name" value="Acetyltransf_10"/>
    <property type="match status" value="1"/>
</dbReference>